<organism evidence="22 23">
    <name type="scientific">Microbulbifer elongatus</name>
    <dbReference type="NCBI Taxonomy" id="86173"/>
    <lineage>
        <taxon>Bacteria</taxon>
        <taxon>Pseudomonadati</taxon>
        <taxon>Pseudomonadota</taxon>
        <taxon>Gammaproteobacteria</taxon>
        <taxon>Cellvibrionales</taxon>
        <taxon>Microbulbiferaceae</taxon>
        <taxon>Microbulbifer</taxon>
    </lineage>
</organism>
<dbReference type="Gene3D" id="3.40.1190.20">
    <property type="match status" value="1"/>
</dbReference>
<evidence type="ECO:0000256" key="5">
    <source>
        <dbReference type="ARBA" id="ARBA00022723"/>
    </source>
</evidence>
<name>A0ABT1P2F8_9GAMM</name>
<dbReference type="Proteomes" id="UP001205566">
    <property type="component" value="Unassembled WGS sequence"/>
</dbReference>
<dbReference type="PANTHER" id="PTHR12592">
    <property type="entry name" value="ATP-DEPENDENT (S)-NAD(P)H-HYDRATE DEHYDRATASE FAMILY MEMBER"/>
    <property type="match status" value="1"/>
</dbReference>
<keyword evidence="7 17" id="KW-0067">ATP-binding</keyword>
<keyword evidence="12 17" id="KW-0456">Lyase</keyword>
<dbReference type="PANTHER" id="PTHR12592:SF0">
    <property type="entry name" value="ATP-DEPENDENT (S)-NAD(P)H-HYDRATE DEHYDRATASE"/>
    <property type="match status" value="1"/>
</dbReference>
<dbReference type="EC" id="4.2.1.136" evidence="19"/>
<keyword evidence="5 18" id="KW-0479">Metal-binding</keyword>
<dbReference type="EC" id="5.1.99.6" evidence="19"/>
<evidence type="ECO:0000256" key="1">
    <source>
        <dbReference type="ARBA" id="ARBA00000013"/>
    </source>
</evidence>
<reference evidence="22" key="1">
    <citation type="thesis" date="2020" institute="Technische Universitat Dresden" country="Dresden, Germany">
        <title>The Agarolytic System of Microbulbifer elongatus PORT2, Isolated from Batu Karas, Pangandaran West Java Indonesia.</title>
        <authorList>
            <person name="Anggraeni S.R."/>
        </authorList>
    </citation>
    <scope>NUCLEOTIDE SEQUENCE</scope>
    <source>
        <strain evidence="22">PORT2</strain>
    </source>
</reference>
<dbReference type="RefSeq" id="WP_255874095.1">
    <property type="nucleotide sequence ID" value="NZ_JACASI010000018.1"/>
</dbReference>
<evidence type="ECO:0000256" key="3">
    <source>
        <dbReference type="ARBA" id="ARBA00006001"/>
    </source>
</evidence>
<evidence type="ECO:0000256" key="10">
    <source>
        <dbReference type="ARBA" id="ARBA00023027"/>
    </source>
</evidence>
<feature type="binding site" evidence="18">
    <location>
        <position position="80"/>
    </location>
    <ligand>
        <name>K(+)</name>
        <dbReference type="ChEBI" id="CHEBI:29103"/>
    </ligand>
</feature>
<evidence type="ECO:0000259" key="21">
    <source>
        <dbReference type="PROSITE" id="PS51385"/>
    </source>
</evidence>
<evidence type="ECO:0000256" key="7">
    <source>
        <dbReference type="ARBA" id="ARBA00022840"/>
    </source>
</evidence>
<dbReference type="NCBIfam" id="TIGR00196">
    <property type="entry name" value="yjeF_cterm"/>
    <property type="match status" value="1"/>
</dbReference>
<protein>
    <recommendedName>
        <fullName evidence="19">Bifunctional NAD(P)H-hydrate repair enzyme</fullName>
    </recommendedName>
    <alternativeName>
        <fullName evidence="19">Nicotinamide nucleotide repair protein</fullName>
    </alternativeName>
    <domain>
        <recommendedName>
            <fullName evidence="19">ADP-dependent (S)-NAD(P)H-hydrate dehydratase</fullName>
            <ecNumber evidence="19">4.2.1.136</ecNumber>
        </recommendedName>
        <alternativeName>
            <fullName evidence="19">ADP-dependent NAD(P)HX dehydratase</fullName>
        </alternativeName>
    </domain>
    <domain>
        <recommendedName>
            <fullName evidence="19">NAD(P)H-hydrate epimerase</fullName>
            <ecNumber evidence="19">5.1.99.6</ecNumber>
        </recommendedName>
    </domain>
</protein>
<evidence type="ECO:0000256" key="14">
    <source>
        <dbReference type="ARBA" id="ARBA00025153"/>
    </source>
</evidence>
<comment type="similarity">
    <text evidence="17">Belongs to the NnrD/CARKD family.</text>
</comment>
<gene>
    <name evidence="18" type="primary">nnrE</name>
    <name evidence="17" type="synonym">nnrD</name>
    <name evidence="22" type="ORF">HXX02_07065</name>
</gene>
<comment type="function">
    <text evidence="17">Catalyzes the dehydration of the S-form of NAD(P)HX at the expense of ADP, which is converted to AMP. Together with NAD(P)HX epimerase, which catalyzes the epimerization of the S- and R-forms, the enzyme allows the repair of both epimers of NAD(P)HX, a damaged form of NAD(P)H that is a result of enzymatic or heat-dependent hydration.</text>
</comment>
<evidence type="ECO:0000256" key="18">
    <source>
        <dbReference type="HAMAP-Rule" id="MF_01966"/>
    </source>
</evidence>
<evidence type="ECO:0000256" key="9">
    <source>
        <dbReference type="ARBA" id="ARBA00022958"/>
    </source>
</evidence>
<comment type="similarity">
    <text evidence="18">Belongs to the NnrE/AIBP family.</text>
</comment>
<feature type="binding site" evidence="18">
    <location>
        <position position="181"/>
    </location>
    <ligand>
        <name>K(+)</name>
        <dbReference type="ChEBI" id="CHEBI:29103"/>
    </ligand>
</feature>
<feature type="binding site" evidence="18">
    <location>
        <begin position="149"/>
        <end position="155"/>
    </location>
    <ligand>
        <name>(6S)-NADPHX</name>
        <dbReference type="ChEBI" id="CHEBI:64076"/>
    </ligand>
</feature>
<dbReference type="SUPFAM" id="SSF53613">
    <property type="entry name" value="Ribokinase-like"/>
    <property type="match status" value="1"/>
</dbReference>
<proteinExistence type="inferred from homology"/>
<sequence>MDSQNPITAEGARAQKPSQKLAQKLYSAAAVRQLDQLVIRQQQVPAIALMKRAGRAAFDCLRSRWPEVSGIQVFCGGGNNGGDGYVIAGLAAQRQIPVSVFVGIPKDRLKGEALEAYGFAEREGATLVTRLDDMPPVDKNTVLVDALLGTGFSGALRAPMDSAIAHVNGAGAPVLSVDLPSGLSADSGFVQTADGVVRADATVTFIGRKAGLFLGRGPAVTGEVVFEDLGAAADIYPQVPALLTRHTGASLQRLPARAADSYKNQFGHVMIVGGDHGFGGAAMMAAEAAARSGSGLISLATRPEHVMASLTRRPEVMAHPVVSGQELEPLLETPDVIAVGPGLGQSPWSEQLLARAGRAKAALVVDADALNILAGGRVLAGFKRDDWVLTPHIGEAARLLGIANADVSADPVAAARRIQEKFSGVVILKGAGTVIAHADGVEVINTGNPGMASGGMGDLLTGVIASLIGQGMELPAAARLGVWLHGEAGNRAAADGQRGLLATDLLPHIRGLVD</sequence>
<comment type="catalytic activity">
    <reaction evidence="15 17 19">
        <text>(6S)-NADHX + ADP = AMP + phosphate + NADH + H(+)</text>
        <dbReference type="Rhea" id="RHEA:32223"/>
        <dbReference type="ChEBI" id="CHEBI:15378"/>
        <dbReference type="ChEBI" id="CHEBI:43474"/>
        <dbReference type="ChEBI" id="CHEBI:57945"/>
        <dbReference type="ChEBI" id="CHEBI:64074"/>
        <dbReference type="ChEBI" id="CHEBI:456215"/>
        <dbReference type="ChEBI" id="CHEBI:456216"/>
        <dbReference type="EC" id="4.2.1.136"/>
    </reaction>
</comment>
<dbReference type="CDD" id="cd01171">
    <property type="entry name" value="YXKO-related"/>
    <property type="match status" value="1"/>
</dbReference>
<comment type="subunit">
    <text evidence="17">Homotetramer.</text>
</comment>
<evidence type="ECO:0000256" key="8">
    <source>
        <dbReference type="ARBA" id="ARBA00022857"/>
    </source>
</evidence>
<dbReference type="Pfam" id="PF03853">
    <property type="entry name" value="YjeF_N"/>
    <property type="match status" value="1"/>
</dbReference>
<comment type="cofactor">
    <cofactor evidence="18 19">
        <name>K(+)</name>
        <dbReference type="ChEBI" id="CHEBI:29103"/>
    </cofactor>
    <text evidence="18 19">Binds 1 potassium ion per subunit.</text>
</comment>
<evidence type="ECO:0000256" key="2">
    <source>
        <dbReference type="ARBA" id="ARBA00000909"/>
    </source>
</evidence>
<evidence type="ECO:0000256" key="15">
    <source>
        <dbReference type="ARBA" id="ARBA00048238"/>
    </source>
</evidence>
<evidence type="ECO:0000256" key="13">
    <source>
        <dbReference type="ARBA" id="ARBA00023268"/>
    </source>
</evidence>
<dbReference type="PROSITE" id="PS51383">
    <property type="entry name" value="YJEF_C_3"/>
    <property type="match status" value="1"/>
</dbReference>
<dbReference type="InterPro" id="IPR004443">
    <property type="entry name" value="YjeF_N_dom"/>
</dbReference>
<dbReference type="HAMAP" id="MF_01965">
    <property type="entry name" value="NADHX_dehydratase"/>
    <property type="match status" value="1"/>
</dbReference>
<evidence type="ECO:0000256" key="16">
    <source>
        <dbReference type="ARBA" id="ARBA00049209"/>
    </source>
</evidence>
<comment type="function">
    <text evidence="14 19">Bifunctional enzyme that catalyzes the epimerization of the S- and R-forms of NAD(P)HX and the dehydration of the S-form of NAD(P)HX at the expense of ADP, which is converted to AMP. This allows the repair of both epimers of NAD(P)HX, a damaged form of NAD(P)H that is a result of enzymatic or heat-dependent hydration.</text>
</comment>
<dbReference type="InterPro" id="IPR030677">
    <property type="entry name" value="Nnr"/>
</dbReference>
<feature type="domain" description="YjeF C-terminal" evidence="20">
    <location>
        <begin position="246"/>
        <end position="514"/>
    </location>
</feature>
<dbReference type="InterPro" id="IPR029056">
    <property type="entry name" value="Ribokinase-like"/>
</dbReference>
<comment type="function">
    <text evidence="18">Catalyzes the epimerization of the S- and R-forms of NAD(P)HX, a damaged form of NAD(P)H that is a result of enzymatic or heat-dependent hydration. This is a prerequisite for the S-specific NAD(P)H-hydrate dehydratase to allow the repair of both epimers of NAD(P)HX.</text>
</comment>
<feature type="binding site" evidence="18">
    <location>
        <begin position="79"/>
        <end position="83"/>
    </location>
    <ligand>
        <name>(6S)-NADPHX</name>
        <dbReference type="ChEBI" id="CHEBI:64076"/>
    </ligand>
</feature>
<feature type="binding site" evidence="17">
    <location>
        <position position="458"/>
    </location>
    <ligand>
        <name>(6S)-NADPHX</name>
        <dbReference type="ChEBI" id="CHEBI:64076"/>
    </ligand>
</feature>
<feature type="binding site" evidence="17">
    <location>
        <begin position="429"/>
        <end position="433"/>
    </location>
    <ligand>
        <name>AMP</name>
        <dbReference type="ChEBI" id="CHEBI:456215"/>
    </ligand>
</feature>
<keyword evidence="13" id="KW-0511">Multifunctional enzyme</keyword>
<dbReference type="HAMAP" id="MF_01966">
    <property type="entry name" value="NADHX_epimerase"/>
    <property type="match status" value="1"/>
</dbReference>
<feature type="binding site" evidence="17">
    <location>
        <position position="281"/>
    </location>
    <ligand>
        <name>(6S)-NADPHX</name>
        <dbReference type="ChEBI" id="CHEBI:64076"/>
    </ligand>
</feature>
<feature type="binding site" evidence="18">
    <location>
        <position position="145"/>
    </location>
    <ligand>
        <name>K(+)</name>
        <dbReference type="ChEBI" id="CHEBI:29103"/>
    </ligand>
</feature>
<comment type="catalytic activity">
    <reaction evidence="2 18 19">
        <text>(6R)-NADPHX = (6S)-NADPHX</text>
        <dbReference type="Rhea" id="RHEA:32227"/>
        <dbReference type="ChEBI" id="CHEBI:64076"/>
        <dbReference type="ChEBI" id="CHEBI:64077"/>
        <dbReference type="EC" id="5.1.99.6"/>
    </reaction>
</comment>
<comment type="caution">
    <text evidence="18">Lacks conserved residue(s) required for the propagation of feature annotation.</text>
</comment>
<evidence type="ECO:0000313" key="23">
    <source>
        <dbReference type="Proteomes" id="UP001205566"/>
    </source>
</evidence>
<feature type="binding site" evidence="18">
    <location>
        <position position="178"/>
    </location>
    <ligand>
        <name>(6S)-NADPHX</name>
        <dbReference type="ChEBI" id="CHEBI:64076"/>
    </ligand>
</feature>
<feature type="binding site" evidence="17">
    <location>
        <position position="392"/>
    </location>
    <ligand>
        <name>(6S)-NADPHX</name>
        <dbReference type="ChEBI" id="CHEBI:64076"/>
    </ligand>
</feature>
<comment type="cofactor">
    <cofactor evidence="17">
        <name>Mg(2+)</name>
        <dbReference type="ChEBI" id="CHEBI:18420"/>
    </cofactor>
</comment>
<evidence type="ECO:0000256" key="17">
    <source>
        <dbReference type="HAMAP-Rule" id="MF_01965"/>
    </source>
</evidence>
<evidence type="ECO:0000259" key="20">
    <source>
        <dbReference type="PROSITE" id="PS51383"/>
    </source>
</evidence>
<keyword evidence="10 17" id="KW-0520">NAD</keyword>
<keyword evidence="9 18" id="KW-0630">Potassium</keyword>
<dbReference type="NCBIfam" id="TIGR00197">
    <property type="entry name" value="yjeF_nterm"/>
    <property type="match status" value="1"/>
</dbReference>
<dbReference type="PROSITE" id="PS51385">
    <property type="entry name" value="YJEF_N"/>
    <property type="match status" value="1"/>
</dbReference>
<comment type="catalytic activity">
    <reaction evidence="16 17 19">
        <text>(6S)-NADPHX + ADP = AMP + phosphate + NADPH + H(+)</text>
        <dbReference type="Rhea" id="RHEA:32235"/>
        <dbReference type="ChEBI" id="CHEBI:15378"/>
        <dbReference type="ChEBI" id="CHEBI:43474"/>
        <dbReference type="ChEBI" id="CHEBI:57783"/>
        <dbReference type="ChEBI" id="CHEBI:64076"/>
        <dbReference type="ChEBI" id="CHEBI:456215"/>
        <dbReference type="ChEBI" id="CHEBI:456216"/>
        <dbReference type="EC" id="4.2.1.136"/>
    </reaction>
</comment>
<keyword evidence="6 17" id="KW-0547">Nucleotide-binding</keyword>
<feature type="domain" description="YjeF N-terminal" evidence="21">
    <location>
        <begin position="31"/>
        <end position="237"/>
    </location>
</feature>
<dbReference type="InterPro" id="IPR000631">
    <property type="entry name" value="CARKD"/>
</dbReference>
<evidence type="ECO:0000256" key="11">
    <source>
        <dbReference type="ARBA" id="ARBA00023235"/>
    </source>
</evidence>
<dbReference type="EMBL" id="JACASI010000018">
    <property type="protein sequence ID" value="MCQ3829201.1"/>
    <property type="molecule type" value="Genomic_DNA"/>
</dbReference>
<comment type="caution">
    <text evidence="22">The sequence shown here is derived from an EMBL/GenBank/DDBJ whole genome shotgun (WGS) entry which is preliminary data.</text>
</comment>
<evidence type="ECO:0000313" key="22">
    <source>
        <dbReference type="EMBL" id="MCQ3829201.1"/>
    </source>
</evidence>
<evidence type="ECO:0000256" key="6">
    <source>
        <dbReference type="ARBA" id="ARBA00022741"/>
    </source>
</evidence>
<comment type="similarity">
    <text evidence="4 19">In the C-terminal section; belongs to the NnrD/CARKD family.</text>
</comment>
<evidence type="ECO:0000256" key="19">
    <source>
        <dbReference type="PIRNR" id="PIRNR017184"/>
    </source>
</evidence>
<keyword evidence="11 18" id="KW-0413">Isomerase</keyword>
<feature type="binding site" evidence="17">
    <location>
        <position position="457"/>
    </location>
    <ligand>
        <name>AMP</name>
        <dbReference type="ChEBI" id="CHEBI:456215"/>
    </ligand>
</feature>
<evidence type="ECO:0000256" key="12">
    <source>
        <dbReference type="ARBA" id="ARBA00023239"/>
    </source>
</evidence>
<dbReference type="PIRSF" id="PIRSF017184">
    <property type="entry name" value="Nnr"/>
    <property type="match status" value="1"/>
</dbReference>
<feature type="binding site" evidence="17">
    <location>
        <position position="342"/>
    </location>
    <ligand>
        <name>(6S)-NADPHX</name>
        <dbReference type="ChEBI" id="CHEBI:64076"/>
    </ligand>
</feature>
<evidence type="ECO:0000256" key="4">
    <source>
        <dbReference type="ARBA" id="ARBA00009524"/>
    </source>
</evidence>
<keyword evidence="23" id="KW-1185">Reference proteome</keyword>
<dbReference type="InterPro" id="IPR036652">
    <property type="entry name" value="YjeF_N_dom_sf"/>
</dbReference>
<dbReference type="Gene3D" id="3.40.50.10260">
    <property type="entry name" value="YjeF N-terminal domain"/>
    <property type="match status" value="1"/>
</dbReference>
<comment type="similarity">
    <text evidence="3 19">In the N-terminal section; belongs to the NnrE/AIBP family.</text>
</comment>
<dbReference type="Pfam" id="PF01256">
    <property type="entry name" value="Carb_kinase"/>
    <property type="match status" value="1"/>
</dbReference>
<keyword evidence="8 17" id="KW-0521">NADP</keyword>
<accession>A0ABT1P2F8</accession>
<comment type="catalytic activity">
    <reaction evidence="1 18 19">
        <text>(6R)-NADHX = (6S)-NADHX</text>
        <dbReference type="Rhea" id="RHEA:32215"/>
        <dbReference type="ChEBI" id="CHEBI:64074"/>
        <dbReference type="ChEBI" id="CHEBI:64075"/>
        <dbReference type="EC" id="5.1.99.6"/>
    </reaction>
</comment>
<dbReference type="SUPFAM" id="SSF64153">
    <property type="entry name" value="YjeF N-terminal domain-like"/>
    <property type="match status" value="1"/>
</dbReference>